<feature type="transmembrane region" description="Helical" evidence="2">
    <location>
        <begin position="386"/>
        <end position="411"/>
    </location>
</feature>
<keyword evidence="2" id="KW-0472">Membrane</keyword>
<feature type="transmembrane region" description="Helical" evidence="2">
    <location>
        <begin position="423"/>
        <end position="446"/>
    </location>
</feature>
<evidence type="ECO:0000256" key="1">
    <source>
        <dbReference type="SAM" id="MobiDB-lite"/>
    </source>
</evidence>
<sequence>MQGIHHHVSSSRSVRLRMTFRYLDRSRTCLSSFLLLLLIFLISSSTSLQASSFSPLHRFIGCSYEQIIGGNNNGNNGSSFITQRINITDDFSDFTDVPFGFGCDEILFPTDISSYPFSTSNMEQGLHDIYSPVQASSRMMNLCSMFPENTSCIETFCGPGNSNQGLQDQDLYRLVNFCQYCKKAKDFVQFHKLVAGFENYDNSSLTACPAFKKFPSAFLCRNVQIGLPIFFMDRYFKRLRTPFMCYCHKYDQYSTTCDNSLLFTLSFDNAKLGILLALSAPLFIAIISLIVLPECFSFRYQKPTPLSIQSIIFMTASAVCIVVASGLSYVPSFNDSNNLMYLLENLSLSLNVFFTYYTIIPVLLMFDRVYMYLKTGEKNNWPVFKLLSYISVTVNTLCMIYIVSALSYQISTHTMNVDQSMRIILGLGYVAYALPWFCNLILFLLVAFKLGCALKEMTNVLFFKTKYFYQFMLLNALTLLALLSCLLGFLYTQFGISSTDFIISYYTEFAAHCFSISSLLAIVMILFDKEKFLDCYPCLKRVSICRSRGDDEEMSSSLIANTSGSGNSKMQPSEGSAGMSDLTTPYNSVVTDYKSLNSGESTNVSM</sequence>
<dbReference type="VEuPathDB" id="AmoebaDB:NfTy_038270"/>
<comment type="caution">
    <text evidence="3">The sequence shown here is derived from an EMBL/GenBank/DDBJ whole genome shotgun (WGS) entry which is preliminary data.</text>
</comment>
<evidence type="ECO:0000313" key="3">
    <source>
        <dbReference type="EMBL" id="KAF0981473.1"/>
    </source>
</evidence>
<keyword evidence="4" id="KW-1185">Reference proteome</keyword>
<dbReference type="Proteomes" id="UP000444721">
    <property type="component" value="Unassembled WGS sequence"/>
</dbReference>
<dbReference type="EMBL" id="VFQX01000013">
    <property type="protein sequence ID" value="KAF0981473.1"/>
    <property type="molecule type" value="Genomic_DNA"/>
</dbReference>
<dbReference type="GeneID" id="68119345"/>
<dbReference type="OrthoDB" id="10341956at2759"/>
<feature type="region of interest" description="Disordered" evidence="1">
    <location>
        <begin position="560"/>
        <end position="581"/>
    </location>
</feature>
<keyword evidence="2" id="KW-1133">Transmembrane helix</keyword>
<accession>A0A6A5BTQ0</accession>
<proteinExistence type="predicted"/>
<evidence type="ECO:0000313" key="4">
    <source>
        <dbReference type="Proteomes" id="UP000444721"/>
    </source>
</evidence>
<dbReference type="OMA" id="RVNIDIC"/>
<name>A0A6A5BTQ0_NAEFO</name>
<feature type="transmembrane region" description="Helical" evidence="2">
    <location>
        <begin position="503"/>
        <end position="527"/>
    </location>
</feature>
<organism evidence="3 4">
    <name type="scientific">Naegleria fowleri</name>
    <name type="common">Brain eating amoeba</name>
    <dbReference type="NCBI Taxonomy" id="5763"/>
    <lineage>
        <taxon>Eukaryota</taxon>
        <taxon>Discoba</taxon>
        <taxon>Heterolobosea</taxon>
        <taxon>Tetramitia</taxon>
        <taxon>Eutetramitia</taxon>
        <taxon>Vahlkampfiidae</taxon>
        <taxon>Naegleria</taxon>
    </lineage>
</organism>
<dbReference type="VEuPathDB" id="AmoebaDB:FDP41_012130"/>
<dbReference type="VEuPathDB" id="AmoebaDB:NF0046580"/>
<feature type="transmembrane region" description="Helical" evidence="2">
    <location>
        <begin position="272"/>
        <end position="292"/>
    </location>
</feature>
<feature type="transmembrane region" description="Helical" evidence="2">
    <location>
        <begin position="348"/>
        <end position="366"/>
    </location>
</feature>
<feature type="compositionally biased region" description="Polar residues" evidence="1">
    <location>
        <begin position="560"/>
        <end position="574"/>
    </location>
</feature>
<reference evidence="3 4" key="1">
    <citation type="journal article" date="2019" name="Sci. Rep.">
        <title>Nanopore sequencing improves the draft genome of the human pathogenic amoeba Naegleria fowleri.</title>
        <authorList>
            <person name="Liechti N."/>
            <person name="Schurch N."/>
            <person name="Bruggmann R."/>
            <person name="Wittwer M."/>
        </authorList>
    </citation>
    <scope>NUCLEOTIDE SEQUENCE [LARGE SCALE GENOMIC DNA]</scope>
    <source>
        <strain evidence="3 4">ATCC 30894</strain>
    </source>
</reference>
<feature type="transmembrane region" description="Helical" evidence="2">
    <location>
        <begin position="467"/>
        <end position="491"/>
    </location>
</feature>
<keyword evidence="2" id="KW-0812">Transmembrane</keyword>
<dbReference type="AlphaFoldDB" id="A0A6A5BTQ0"/>
<feature type="transmembrane region" description="Helical" evidence="2">
    <location>
        <begin position="304"/>
        <end position="328"/>
    </location>
</feature>
<protein>
    <submittedName>
        <fullName evidence="3">Uncharacterized protein</fullName>
    </submittedName>
</protein>
<dbReference type="RefSeq" id="XP_044566186.1">
    <property type="nucleotide sequence ID" value="XM_044702616.1"/>
</dbReference>
<evidence type="ECO:0000256" key="2">
    <source>
        <dbReference type="SAM" id="Phobius"/>
    </source>
</evidence>
<gene>
    <name evidence="3" type="ORF">FDP41_012130</name>
</gene>